<dbReference type="Proteomes" id="UP000814140">
    <property type="component" value="Unassembled WGS sequence"/>
</dbReference>
<sequence>MSSCVSIGLLFPFGKLRRPAGRNTPIWCPYRTLGWIFQNAKLQRNSLKRCLSTLNPWELVPAHVLRWTDLGRRYAPYCITSTIWLQARIKAGFLLACVPRPPSHIPLHIRQNPFLAFQPLHPRCRLPSTLLRRLPLSFSLIPSSGAPTPIRRLTTERTAAAT</sequence>
<reference evidence="1" key="1">
    <citation type="submission" date="2021-03" db="EMBL/GenBank/DDBJ databases">
        <authorList>
            <consortium name="DOE Joint Genome Institute"/>
            <person name="Ahrendt S."/>
            <person name="Looney B.P."/>
            <person name="Miyauchi S."/>
            <person name="Morin E."/>
            <person name="Drula E."/>
            <person name="Courty P.E."/>
            <person name="Chicoki N."/>
            <person name="Fauchery L."/>
            <person name="Kohler A."/>
            <person name="Kuo A."/>
            <person name="Labutti K."/>
            <person name="Pangilinan J."/>
            <person name="Lipzen A."/>
            <person name="Riley R."/>
            <person name="Andreopoulos W."/>
            <person name="He G."/>
            <person name="Johnson J."/>
            <person name="Barry K.W."/>
            <person name="Grigoriev I.V."/>
            <person name="Nagy L."/>
            <person name="Hibbett D."/>
            <person name="Henrissat B."/>
            <person name="Matheny P.B."/>
            <person name="Labbe J."/>
            <person name="Martin F."/>
        </authorList>
    </citation>
    <scope>NUCLEOTIDE SEQUENCE</scope>
    <source>
        <strain evidence="1">HHB10654</strain>
    </source>
</reference>
<keyword evidence="2" id="KW-1185">Reference proteome</keyword>
<gene>
    <name evidence="1" type="ORF">BV25DRAFT_1548430</name>
</gene>
<dbReference type="EMBL" id="MU277259">
    <property type="protein sequence ID" value="KAI0056745.1"/>
    <property type="molecule type" value="Genomic_DNA"/>
</dbReference>
<comment type="caution">
    <text evidence="1">The sequence shown here is derived from an EMBL/GenBank/DDBJ whole genome shotgun (WGS) entry which is preliminary data.</text>
</comment>
<reference evidence="1" key="2">
    <citation type="journal article" date="2022" name="New Phytol.">
        <title>Evolutionary transition to the ectomycorrhizal habit in the genomes of a hyperdiverse lineage of mushroom-forming fungi.</title>
        <authorList>
            <person name="Looney B."/>
            <person name="Miyauchi S."/>
            <person name="Morin E."/>
            <person name="Drula E."/>
            <person name="Courty P.E."/>
            <person name="Kohler A."/>
            <person name="Kuo A."/>
            <person name="LaButti K."/>
            <person name="Pangilinan J."/>
            <person name="Lipzen A."/>
            <person name="Riley R."/>
            <person name="Andreopoulos W."/>
            <person name="He G."/>
            <person name="Johnson J."/>
            <person name="Nolan M."/>
            <person name="Tritt A."/>
            <person name="Barry K.W."/>
            <person name="Grigoriev I.V."/>
            <person name="Nagy L.G."/>
            <person name="Hibbett D."/>
            <person name="Henrissat B."/>
            <person name="Matheny P.B."/>
            <person name="Labbe J."/>
            <person name="Martin F.M."/>
        </authorList>
    </citation>
    <scope>NUCLEOTIDE SEQUENCE</scope>
    <source>
        <strain evidence="1">HHB10654</strain>
    </source>
</reference>
<evidence type="ECO:0000313" key="2">
    <source>
        <dbReference type="Proteomes" id="UP000814140"/>
    </source>
</evidence>
<accession>A0ACB8SLC6</accession>
<protein>
    <submittedName>
        <fullName evidence="1">Uncharacterized protein</fullName>
    </submittedName>
</protein>
<proteinExistence type="predicted"/>
<organism evidence="1 2">
    <name type="scientific">Artomyces pyxidatus</name>
    <dbReference type="NCBI Taxonomy" id="48021"/>
    <lineage>
        <taxon>Eukaryota</taxon>
        <taxon>Fungi</taxon>
        <taxon>Dikarya</taxon>
        <taxon>Basidiomycota</taxon>
        <taxon>Agaricomycotina</taxon>
        <taxon>Agaricomycetes</taxon>
        <taxon>Russulales</taxon>
        <taxon>Auriscalpiaceae</taxon>
        <taxon>Artomyces</taxon>
    </lineage>
</organism>
<name>A0ACB8SLC6_9AGAM</name>
<evidence type="ECO:0000313" key="1">
    <source>
        <dbReference type="EMBL" id="KAI0056745.1"/>
    </source>
</evidence>